<dbReference type="GO" id="GO:0004806">
    <property type="term" value="F:triacylglycerol lipase activity"/>
    <property type="evidence" value="ECO:0007669"/>
    <property type="project" value="InterPro"/>
</dbReference>
<dbReference type="PANTHER" id="PTHR46086:SF17">
    <property type="entry name" value="ALPHA_BETA-HYDROLASES SUPERFAMILY PROTEIN"/>
    <property type="match status" value="1"/>
</dbReference>
<protein>
    <recommendedName>
        <fullName evidence="2">Fungal lipase-type domain-containing protein</fullName>
    </recommendedName>
</protein>
<sequence length="253" mass="29340">MVSISFDSSIEIPTSCNFMEVLGLFNFWDDYQEKATTQAFVCRDTRAEEELVVVSFRGTEVFDADSWPSDIDLSWLYQLRCGMGKVHGGFLKALGLQKSLGIYTSGQPRVGDVKFREFMEEQLKNYRIRYIRTVYCNDIVLRLPFDDNSFMFKHFGECLYFNSFYQGQIVTEEPNKNYFSLLDAIPRRVNAVWELARSFIIPYTRGADYKEGALLRLIRFIGVLVSGISANFPQNYIVLPGWYYLVYCQLVTS</sequence>
<organism evidence="3 4">
    <name type="scientific">Daucus carota subsp. sativus</name>
    <name type="common">Carrot</name>
    <dbReference type="NCBI Taxonomy" id="79200"/>
    <lineage>
        <taxon>Eukaryota</taxon>
        <taxon>Viridiplantae</taxon>
        <taxon>Streptophyta</taxon>
        <taxon>Embryophyta</taxon>
        <taxon>Tracheophyta</taxon>
        <taxon>Spermatophyta</taxon>
        <taxon>Magnoliopsida</taxon>
        <taxon>eudicotyledons</taxon>
        <taxon>Gunneridae</taxon>
        <taxon>Pentapetalae</taxon>
        <taxon>asterids</taxon>
        <taxon>campanulids</taxon>
        <taxon>Apiales</taxon>
        <taxon>Apiaceae</taxon>
        <taxon>Apioideae</taxon>
        <taxon>Scandiceae</taxon>
        <taxon>Daucinae</taxon>
        <taxon>Daucus</taxon>
        <taxon>Daucus sect. Daucus</taxon>
    </lineage>
</organism>
<dbReference type="GO" id="GO:0006629">
    <property type="term" value="P:lipid metabolic process"/>
    <property type="evidence" value="ECO:0007669"/>
    <property type="project" value="InterPro"/>
</dbReference>
<name>A0AAF0XXS9_DAUCS</name>
<dbReference type="Proteomes" id="UP000077755">
    <property type="component" value="Chromosome 9"/>
</dbReference>
<reference evidence="3" key="1">
    <citation type="journal article" date="2016" name="Nat. Genet.">
        <title>A high-quality carrot genome assembly provides new insights into carotenoid accumulation and asterid genome evolution.</title>
        <authorList>
            <person name="Iorizzo M."/>
            <person name="Ellison S."/>
            <person name="Senalik D."/>
            <person name="Zeng P."/>
            <person name="Satapoomin P."/>
            <person name="Huang J."/>
            <person name="Bowman M."/>
            <person name="Iovene M."/>
            <person name="Sanseverino W."/>
            <person name="Cavagnaro P."/>
            <person name="Yildiz M."/>
            <person name="Macko-Podgorni A."/>
            <person name="Moranska E."/>
            <person name="Grzebelus E."/>
            <person name="Grzebelus D."/>
            <person name="Ashrafi H."/>
            <person name="Zheng Z."/>
            <person name="Cheng S."/>
            <person name="Spooner D."/>
            <person name="Van Deynze A."/>
            <person name="Simon P."/>
        </authorList>
    </citation>
    <scope>NUCLEOTIDE SEQUENCE</scope>
    <source>
        <tissue evidence="3">Leaf</tissue>
    </source>
</reference>
<gene>
    <name evidence="3" type="ORF">DCAR_0934789</name>
</gene>
<evidence type="ECO:0000313" key="3">
    <source>
        <dbReference type="EMBL" id="WOH15252.1"/>
    </source>
</evidence>
<accession>A0AAF0XXS9</accession>
<evidence type="ECO:0000313" key="4">
    <source>
        <dbReference type="Proteomes" id="UP000077755"/>
    </source>
</evidence>
<dbReference type="AlphaFoldDB" id="A0AAF0XXS9"/>
<dbReference type="InterPro" id="IPR029058">
    <property type="entry name" value="AB_hydrolase_fold"/>
</dbReference>
<dbReference type="InterPro" id="IPR044819">
    <property type="entry name" value="OBL-like"/>
</dbReference>
<dbReference type="CDD" id="cd00519">
    <property type="entry name" value="Lipase_3"/>
    <property type="match status" value="1"/>
</dbReference>
<dbReference type="Gene3D" id="3.40.50.1820">
    <property type="entry name" value="alpha/beta hydrolase"/>
    <property type="match status" value="2"/>
</dbReference>
<evidence type="ECO:0000256" key="1">
    <source>
        <dbReference type="ARBA" id="ARBA00022801"/>
    </source>
</evidence>
<keyword evidence="4" id="KW-1185">Reference proteome</keyword>
<feature type="domain" description="Fungal lipase-type" evidence="2">
    <location>
        <begin position="98"/>
        <end position="146"/>
    </location>
</feature>
<proteinExistence type="predicted"/>
<dbReference type="EMBL" id="CP093351">
    <property type="protein sequence ID" value="WOH15252.1"/>
    <property type="molecule type" value="Genomic_DNA"/>
</dbReference>
<dbReference type="Pfam" id="PF01764">
    <property type="entry name" value="Lipase_3"/>
    <property type="match status" value="1"/>
</dbReference>
<dbReference type="PANTHER" id="PTHR46086">
    <property type="entry name" value="ALPHA/BETA-HYDROLASES SUPERFAMILY PROTEIN"/>
    <property type="match status" value="1"/>
</dbReference>
<evidence type="ECO:0000259" key="2">
    <source>
        <dbReference type="Pfam" id="PF01764"/>
    </source>
</evidence>
<reference evidence="3" key="2">
    <citation type="submission" date="2022-03" db="EMBL/GenBank/DDBJ databases">
        <title>Draft title - Genomic analysis of global carrot germplasm unveils the trajectory of domestication and the origin of high carotenoid orange carrot.</title>
        <authorList>
            <person name="Iorizzo M."/>
            <person name="Ellison S."/>
            <person name="Senalik D."/>
            <person name="Macko-Podgorni A."/>
            <person name="Grzebelus D."/>
            <person name="Bostan H."/>
            <person name="Rolling W."/>
            <person name="Curaba J."/>
            <person name="Simon P."/>
        </authorList>
    </citation>
    <scope>NUCLEOTIDE SEQUENCE</scope>
    <source>
        <tissue evidence="3">Leaf</tissue>
    </source>
</reference>
<dbReference type="InterPro" id="IPR002921">
    <property type="entry name" value="Fungal_lipase-type"/>
</dbReference>
<dbReference type="SUPFAM" id="SSF53474">
    <property type="entry name" value="alpha/beta-Hydrolases"/>
    <property type="match status" value="1"/>
</dbReference>
<keyword evidence="1" id="KW-0378">Hydrolase</keyword>